<evidence type="ECO:0000256" key="6">
    <source>
        <dbReference type="ARBA" id="ARBA00023163"/>
    </source>
</evidence>
<sequence length="152" mass="17563">MFRGAHSVSLDSKGRLAIPTKYRALLHADNDGQMVCTVDLQQRCLLLYSLSEWQVIEARLLKLSNMNLNERRVQRVLLGNAMDCQIDKNGRILLSSPLREHAGLSKKIMLVGQLNKFELWDEQVWHDQMKQDIEQEQMGDFELSDGLKDFSF</sequence>
<evidence type="ECO:0000259" key="8">
    <source>
        <dbReference type="PROSITE" id="PS51740"/>
    </source>
</evidence>
<dbReference type="NCBIfam" id="TIGR00242">
    <property type="entry name" value="division/cell wall cluster transcriptional repressor MraZ"/>
    <property type="match status" value="1"/>
</dbReference>
<dbReference type="STRING" id="1123010.SAMN02745724_03930"/>
<comment type="subcellular location">
    <subcellularLocation>
        <location evidence="7">Cytoplasm</location>
        <location evidence="7">Nucleoid</location>
    </subcellularLocation>
</comment>
<dbReference type="PROSITE" id="PS51740">
    <property type="entry name" value="SPOVT_ABRB"/>
    <property type="match status" value="2"/>
</dbReference>
<keyword evidence="10" id="KW-1185">Reference proteome</keyword>
<dbReference type="InterPro" id="IPR037914">
    <property type="entry name" value="SpoVT-AbrB_sf"/>
</dbReference>
<dbReference type="InterPro" id="IPR020603">
    <property type="entry name" value="MraZ_dom"/>
</dbReference>
<organism evidence="9 10">
    <name type="scientific">Pseudoalteromonas denitrificans DSM 6059</name>
    <dbReference type="NCBI Taxonomy" id="1123010"/>
    <lineage>
        <taxon>Bacteria</taxon>
        <taxon>Pseudomonadati</taxon>
        <taxon>Pseudomonadota</taxon>
        <taxon>Gammaproteobacteria</taxon>
        <taxon>Alteromonadales</taxon>
        <taxon>Pseudoalteromonadaceae</taxon>
        <taxon>Pseudoalteromonas</taxon>
    </lineage>
</organism>
<evidence type="ECO:0000256" key="1">
    <source>
        <dbReference type="ARBA" id="ARBA00013860"/>
    </source>
</evidence>
<dbReference type="RefSeq" id="WP_091988603.1">
    <property type="nucleotide sequence ID" value="NZ_FOLO01000042.1"/>
</dbReference>
<dbReference type="Gene3D" id="3.40.1550.20">
    <property type="entry name" value="Transcriptional regulator MraZ domain"/>
    <property type="match status" value="1"/>
</dbReference>
<evidence type="ECO:0000256" key="7">
    <source>
        <dbReference type="HAMAP-Rule" id="MF_01008"/>
    </source>
</evidence>
<dbReference type="HAMAP" id="MF_01008">
    <property type="entry name" value="MraZ"/>
    <property type="match status" value="1"/>
</dbReference>
<feature type="domain" description="SpoVT-AbrB" evidence="8">
    <location>
        <begin position="81"/>
        <end position="124"/>
    </location>
</feature>
<dbReference type="InterPro" id="IPR035642">
    <property type="entry name" value="MraZ_N"/>
</dbReference>
<dbReference type="Pfam" id="PF02381">
    <property type="entry name" value="MraZ"/>
    <property type="match status" value="2"/>
</dbReference>
<dbReference type="GO" id="GO:0000976">
    <property type="term" value="F:transcription cis-regulatory region binding"/>
    <property type="evidence" value="ECO:0007669"/>
    <property type="project" value="TreeGrafter"/>
</dbReference>
<evidence type="ECO:0000313" key="10">
    <source>
        <dbReference type="Proteomes" id="UP000198862"/>
    </source>
</evidence>
<proteinExistence type="inferred from homology"/>
<protein>
    <recommendedName>
        <fullName evidence="1 7">Transcriptional regulator MraZ</fullName>
    </recommendedName>
</protein>
<name>A0A1I1QT41_9GAMM</name>
<reference evidence="9 10" key="1">
    <citation type="submission" date="2016-10" db="EMBL/GenBank/DDBJ databases">
        <authorList>
            <person name="de Groot N.N."/>
        </authorList>
    </citation>
    <scope>NUCLEOTIDE SEQUENCE [LARGE SCALE GENOMIC DNA]</scope>
    <source>
        <strain evidence="9 10">DSM 6059</strain>
    </source>
</reference>
<dbReference type="OrthoDB" id="9807753at2"/>
<keyword evidence="3" id="KW-0677">Repeat</keyword>
<dbReference type="InterPro" id="IPR035644">
    <property type="entry name" value="MraZ_C"/>
</dbReference>
<evidence type="ECO:0000256" key="3">
    <source>
        <dbReference type="ARBA" id="ARBA00022737"/>
    </source>
</evidence>
<dbReference type="CDD" id="cd16320">
    <property type="entry name" value="MraZ_N"/>
    <property type="match status" value="1"/>
</dbReference>
<dbReference type="EMBL" id="FOLO01000042">
    <property type="protein sequence ID" value="SFD23028.1"/>
    <property type="molecule type" value="Genomic_DNA"/>
</dbReference>
<dbReference type="InterPro" id="IPR038619">
    <property type="entry name" value="MraZ_sf"/>
</dbReference>
<comment type="similarity">
    <text evidence="7">Belongs to the MraZ family.</text>
</comment>
<dbReference type="PANTHER" id="PTHR34701:SF1">
    <property type="entry name" value="TRANSCRIPTIONAL REGULATOR MRAZ"/>
    <property type="match status" value="1"/>
</dbReference>
<dbReference type="InterPro" id="IPR003444">
    <property type="entry name" value="MraZ"/>
</dbReference>
<dbReference type="InterPro" id="IPR007159">
    <property type="entry name" value="SpoVT-AbrB_dom"/>
</dbReference>
<evidence type="ECO:0000256" key="2">
    <source>
        <dbReference type="ARBA" id="ARBA00022490"/>
    </source>
</evidence>
<accession>A0A1I1QT41</accession>
<keyword evidence="6 7" id="KW-0804">Transcription</keyword>
<dbReference type="Proteomes" id="UP000198862">
    <property type="component" value="Unassembled WGS sequence"/>
</dbReference>
<keyword evidence="2 7" id="KW-0963">Cytoplasm</keyword>
<evidence type="ECO:0000313" key="9">
    <source>
        <dbReference type="EMBL" id="SFD23028.1"/>
    </source>
</evidence>
<dbReference type="GO" id="GO:0009295">
    <property type="term" value="C:nucleoid"/>
    <property type="evidence" value="ECO:0007669"/>
    <property type="project" value="UniProtKB-SubCell"/>
</dbReference>
<comment type="subunit">
    <text evidence="7">Forms oligomers.</text>
</comment>
<gene>
    <name evidence="7" type="primary">mraZ</name>
    <name evidence="9" type="ORF">SAMN02745724_03930</name>
</gene>
<dbReference type="AlphaFoldDB" id="A0A1I1QT41"/>
<dbReference type="GO" id="GO:2000143">
    <property type="term" value="P:negative regulation of DNA-templated transcription initiation"/>
    <property type="evidence" value="ECO:0007669"/>
    <property type="project" value="TreeGrafter"/>
</dbReference>
<evidence type="ECO:0000256" key="4">
    <source>
        <dbReference type="ARBA" id="ARBA00023015"/>
    </source>
</evidence>
<keyword evidence="4 7" id="KW-0805">Transcription regulation</keyword>
<dbReference type="FunFam" id="3.40.1550.20:FF:000001">
    <property type="entry name" value="Transcriptional regulator MraZ"/>
    <property type="match status" value="1"/>
</dbReference>
<dbReference type="SUPFAM" id="SSF89447">
    <property type="entry name" value="AbrB/MazE/MraZ-like"/>
    <property type="match status" value="1"/>
</dbReference>
<dbReference type="GO" id="GO:0005737">
    <property type="term" value="C:cytoplasm"/>
    <property type="evidence" value="ECO:0007669"/>
    <property type="project" value="UniProtKB-UniRule"/>
</dbReference>
<evidence type="ECO:0000256" key="5">
    <source>
        <dbReference type="ARBA" id="ARBA00023125"/>
    </source>
</evidence>
<keyword evidence="5 7" id="KW-0238">DNA-binding</keyword>
<dbReference type="CDD" id="cd16321">
    <property type="entry name" value="MraZ_C"/>
    <property type="match status" value="1"/>
</dbReference>
<feature type="domain" description="SpoVT-AbrB" evidence="8">
    <location>
        <begin position="5"/>
        <end position="52"/>
    </location>
</feature>
<dbReference type="GO" id="GO:0003700">
    <property type="term" value="F:DNA-binding transcription factor activity"/>
    <property type="evidence" value="ECO:0007669"/>
    <property type="project" value="UniProtKB-UniRule"/>
</dbReference>
<dbReference type="PANTHER" id="PTHR34701">
    <property type="entry name" value="TRANSCRIPTIONAL REGULATOR MRAZ"/>
    <property type="match status" value="1"/>
</dbReference>